<dbReference type="InterPro" id="IPR024079">
    <property type="entry name" value="MetalloPept_cat_dom_sf"/>
</dbReference>
<reference evidence="9 10" key="1">
    <citation type="submission" date="2014-06" db="EMBL/GenBank/DDBJ databases">
        <authorList>
            <person name="Ngugi D.K."/>
            <person name="Blom J."/>
            <person name="Alam I."/>
            <person name="Rashid M."/>
            <person name="Ba Alawi W."/>
            <person name="Zhang G."/>
            <person name="Hikmawan T."/>
            <person name="Guan Y."/>
            <person name="Antunes A."/>
            <person name="Siam R."/>
            <person name="ElDorry H."/>
            <person name="Bajic V."/>
            <person name="Stingl U."/>
        </authorList>
    </citation>
    <scope>NUCLEOTIDE SEQUENCE [LARGE SCALE GENOMIC DNA]</scope>
    <source>
        <strain evidence="9">SCGC AAA799-N04</strain>
    </source>
</reference>
<keyword evidence="5 7" id="KW-0802">TPR repeat</keyword>
<evidence type="ECO:0000313" key="10">
    <source>
        <dbReference type="Proteomes" id="UP000028059"/>
    </source>
</evidence>
<keyword evidence="10" id="KW-1185">Reference proteome</keyword>
<dbReference type="InterPro" id="IPR011990">
    <property type="entry name" value="TPR-like_helical_dom_sf"/>
</dbReference>
<proteinExistence type="predicted"/>
<evidence type="ECO:0000313" key="9">
    <source>
        <dbReference type="EMBL" id="KEQ57307.1"/>
    </source>
</evidence>
<dbReference type="SUPFAM" id="SSF55486">
    <property type="entry name" value="Metalloproteases ('zincins'), catalytic domain"/>
    <property type="match status" value="1"/>
</dbReference>
<dbReference type="GO" id="GO:0031012">
    <property type="term" value="C:extracellular matrix"/>
    <property type="evidence" value="ECO:0007669"/>
    <property type="project" value="InterPro"/>
</dbReference>
<dbReference type="GO" id="GO:0004222">
    <property type="term" value="F:metalloendopeptidase activity"/>
    <property type="evidence" value="ECO:0007669"/>
    <property type="project" value="InterPro"/>
</dbReference>
<dbReference type="SMART" id="SM00028">
    <property type="entry name" value="TPR"/>
    <property type="match status" value="3"/>
</dbReference>
<evidence type="ECO:0000256" key="5">
    <source>
        <dbReference type="ARBA" id="ARBA00022803"/>
    </source>
</evidence>
<evidence type="ECO:0000256" key="1">
    <source>
        <dbReference type="ARBA" id="ARBA00022670"/>
    </source>
</evidence>
<evidence type="ECO:0000256" key="2">
    <source>
        <dbReference type="ARBA" id="ARBA00022723"/>
    </source>
</evidence>
<keyword evidence="6" id="KW-0862">Zinc</keyword>
<organism evidence="9 10">
    <name type="scientific">Marine Group I thaumarchaeote SCGC AAA799-N04</name>
    <dbReference type="NCBI Taxonomy" id="1502293"/>
    <lineage>
        <taxon>Archaea</taxon>
        <taxon>Nitrososphaerota</taxon>
        <taxon>Marine Group I</taxon>
    </lineage>
</organism>
<dbReference type="AlphaFoldDB" id="A0A081RQ34"/>
<feature type="repeat" description="TPR" evidence="7">
    <location>
        <begin position="68"/>
        <end position="101"/>
    </location>
</feature>
<evidence type="ECO:0000256" key="3">
    <source>
        <dbReference type="ARBA" id="ARBA00022737"/>
    </source>
</evidence>
<evidence type="ECO:0000256" key="7">
    <source>
        <dbReference type="PROSITE-ProRule" id="PRU00339"/>
    </source>
</evidence>
<evidence type="ECO:0000259" key="8">
    <source>
        <dbReference type="Pfam" id="PF00413"/>
    </source>
</evidence>
<dbReference type="PATRIC" id="fig|1502293.3.peg.247"/>
<evidence type="ECO:0000256" key="6">
    <source>
        <dbReference type="ARBA" id="ARBA00022833"/>
    </source>
</evidence>
<dbReference type="InterPro" id="IPR001818">
    <property type="entry name" value="Pept_M10_metallopeptidase"/>
</dbReference>
<dbReference type="Proteomes" id="UP000028059">
    <property type="component" value="Unassembled WGS sequence"/>
</dbReference>
<dbReference type="GO" id="GO:0006508">
    <property type="term" value="P:proteolysis"/>
    <property type="evidence" value="ECO:0007669"/>
    <property type="project" value="UniProtKB-KW"/>
</dbReference>
<dbReference type="SUPFAM" id="SSF48452">
    <property type="entry name" value="TPR-like"/>
    <property type="match status" value="1"/>
</dbReference>
<keyword evidence="3" id="KW-0677">Repeat</keyword>
<keyword evidence="4" id="KW-0378">Hydrolase</keyword>
<name>A0A081RQ34_9ARCH</name>
<dbReference type="PANTHER" id="PTHR44943">
    <property type="entry name" value="CELLULOSE SYNTHASE OPERON PROTEIN C"/>
    <property type="match status" value="1"/>
</dbReference>
<dbReference type="Gene3D" id="3.40.390.10">
    <property type="entry name" value="Collagenase (Catalytic Domain)"/>
    <property type="match status" value="1"/>
</dbReference>
<dbReference type="PROSITE" id="PS50005">
    <property type="entry name" value="TPR"/>
    <property type="match status" value="3"/>
</dbReference>
<dbReference type="PANTHER" id="PTHR44943:SF8">
    <property type="entry name" value="TPR REPEAT-CONTAINING PROTEIN MJ0263"/>
    <property type="match status" value="1"/>
</dbReference>
<comment type="caution">
    <text evidence="9">The sequence shown here is derived from an EMBL/GenBank/DDBJ whole genome shotgun (WGS) entry which is preliminary data.</text>
</comment>
<sequence length="478" mass="54821">MLNHFKKISCLLVISILSTQSVTGISFAQTSEEPEMMFNQAMEFFSNGNYNQAITIYDEILEIAPNNISTLKMKGIAHSNMGDHKKSLEQFFTVLQHRPNDVISLAGMGVGFGNLGEYQEATSYFEKALKERPNSTVIKNYKEFIDKVVAKYPYTPTEKPQGLDKQPVSSIPDWVKPIAKWWATDGIDDSEFVSALIFMINNKIIQIPPVEAQSNSEEKIPDWIKNYAGWWAEDQIDDDTFVQGIQYMIENGLIVIKVEDTPQTQEELDHEFYLFTKYLRDISNNISKEKRYIEYPNPSQDVIKKFLRDYVKWNFEEEAKKASTSFPDPTYEIIDDTYIIYYKVYINEQPSGLPLDHVSTLSNSFTFWEEQELSTNNQKAKMKFEITDLKHEANVWVTWVVRSIGEGVLGHAHLGKGVVEVTLGDYNCDGSFQLYDVESVETIMTHELGHSIGLKHVNDKTSIMYPSFTPSYAYCLLS</sequence>
<feature type="repeat" description="TPR" evidence="7">
    <location>
        <begin position="34"/>
        <end position="67"/>
    </location>
</feature>
<dbReference type="Gene3D" id="1.25.40.10">
    <property type="entry name" value="Tetratricopeptide repeat domain"/>
    <property type="match status" value="1"/>
</dbReference>
<feature type="domain" description="Peptidase M10 metallopeptidase" evidence="8">
    <location>
        <begin position="406"/>
        <end position="469"/>
    </location>
</feature>
<protein>
    <submittedName>
        <fullName evidence="9">Tetratricopeptide repeat domain containing protein</fullName>
    </submittedName>
</protein>
<gene>
    <name evidence="9" type="ORF">AAA799N04_00257</name>
</gene>
<evidence type="ECO:0000256" key="4">
    <source>
        <dbReference type="ARBA" id="ARBA00022801"/>
    </source>
</evidence>
<dbReference type="GO" id="GO:0008270">
    <property type="term" value="F:zinc ion binding"/>
    <property type="evidence" value="ECO:0007669"/>
    <property type="project" value="InterPro"/>
</dbReference>
<keyword evidence="2" id="KW-0479">Metal-binding</keyword>
<dbReference type="InterPro" id="IPR019734">
    <property type="entry name" value="TPR_rpt"/>
</dbReference>
<keyword evidence="1" id="KW-0645">Protease</keyword>
<accession>A0A081RQ34</accession>
<feature type="repeat" description="TPR" evidence="7">
    <location>
        <begin position="102"/>
        <end position="135"/>
    </location>
</feature>
<dbReference type="InterPro" id="IPR051685">
    <property type="entry name" value="Ycf3/AcsC/BcsC/TPR_MFPF"/>
</dbReference>
<dbReference type="Pfam" id="PF00413">
    <property type="entry name" value="Peptidase_M10"/>
    <property type="match status" value="1"/>
</dbReference>
<dbReference type="EMBL" id="JOKN01000002">
    <property type="protein sequence ID" value="KEQ57307.1"/>
    <property type="molecule type" value="Genomic_DNA"/>
</dbReference>
<dbReference type="Pfam" id="PF13181">
    <property type="entry name" value="TPR_8"/>
    <property type="match status" value="2"/>
</dbReference>